<dbReference type="InterPro" id="IPR053925">
    <property type="entry name" value="RecX_HTH_3rd"/>
</dbReference>
<name>A0A261U6P5_9BORD</name>
<evidence type="ECO:0000256" key="5">
    <source>
        <dbReference type="HAMAP-Rule" id="MF_01114"/>
    </source>
</evidence>
<evidence type="ECO:0000256" key="3">
    <source>
        <dbReference type="ARBA" id="ARBA00018111"/>
    </source>
</evidence>
<dbReference type="Proteomes" id="UP000216885">
    <property type="component" value="Unassembled WGS sequence"/>
</dbReference>
<comment type="similarity">
    <text evidence="2 5">Belongs to the RecX family.</text>
</comment>
<dbReference type="Pfam" id="PF21981">
    <property type="entry name" value="RecX_HTH3"/>
    <property type="match status" value="1"/>
</dbReference>
<feature type="domain" description="RecX third three-helical" evidence="8">
    <location>
        <begin position="154"/>
        <end position="197"/>
    </location>
</feature>
<dbReference type="PANTHER" id="PTHR33602:SF1">
    <property type="entry name" value="REGULATORY PROTEIN RECX FAMILY PROTEIN"/>
    <property type="match status" value="1"/>
</dbReference>
<feature type="region of interest" description="Disordered" evidence="6">
    <location>
        <begin position="1"/>
        <end position="62"/>
    </location>
</feature>
<dbReference type="PANTHER" id="PTHR33602">
    <property type="entry name" value="REGULATORY PROTEIN RECX FAMILY PROTEIN"/>
    <property type="match status" value="1"/>
</dbReference>
<dbReference type="NCBIfam" id="NF001055">
    <property type="entry name" value="PRK00117.2-5"/>
    <property type="match status" value="1"/>
</dbReference>
<reference evidence="9 10" key="1">
    <citation type="submission" date="2017-05" db="EMBL/GenBank/DDBJ databases">
        <title>Complete and WGS of Bordetella genogroups.</title>
        <authorList>
            <person name="Spilker T."/>
            <person name="LiPuma J."/>
        </authorList>
    </citation>
    <scope>NUCLEOTIDE SEQUENCE [LARGE SCALE GENOMIC DNA]</scope>
    <source>
        <strain evidence="9 10">AU9919</strain>
    </source>
</reference>
<comment type="caution">
    <text evidence="9">The sequence shown here is derived from an EMBL/GenBank/DDBJ whole genome shotgun (WGS) entry which is preliminary data.</text>
</comment>
<organism evidence="9 10">
    <name type="scientific">Bordetella genomosp. 4</name>
    <dbReference type="NCBI Taxonomy" id="463044"/>
    <lineage>
        <taxon>Bacteria</taxon>
        <taxon>Pseudomonadati</taxon>
        <taxon>Pseudomonadota</taxon>
        <taxon>Betaproteobacteria</taxon>
        <taxon>Burkholderiales</taxon>
        <taxon>Alcaligenaceae</taxon>
        <taxon>Bordetella</taxon>
    </lineage>
</organism>
<dbReference type="HAMAP" id="MF_01114">
    <property type="entry name" value="RecX"/>
    <property type="match status" value="1"/>
</dbReference>
<evidence type="ECO:0000256" key="1">
    <source>
        <dbReference type="ARBA" id="ARBA00004496"/>
    </source>
</evidence>
<feature type="compositionally biased region" description="Basic and acidic residues" evidence="6">
    <location>
        <begin position="30"/>
        <end position="48"/>
    </location>
</feature>
<dbReference type="GO" id="GO:0006282">
    <property type="term" value="P:regulation of DNA repair"/>
    <property type="evidence" value="ECO:0007669"/>
    <property type="project" value="UniProtKB-UniRule"/>
</dbReference>
<dbReference type="InterPro" id="IPR053924">
    <property type="entry name" value="RecX_HTH_2nd"/>
</dbReference>
<dbReference type="InterPro" id="IPR036388">
    <property type="entry name" value="WH-like_DNA-bd_sf"/>
</dbReference>
<accession>A0A261U6P5</accession>
<comment type="function">
    <text evidence="5">Modulates RecA activity.</text>
</comment>
<dbReference type="GO" id="GO:0005737">
    <property type="term" value="C:cytoplasm"/>
    <property type="evidence" value="ECO:0007669"/>
    <property type="project" value="UniProtKB-SubCell"/>
</dbReference>
<dbReference type="RefSeq" id="WP_094837684.1">
    <property type="nucleotide sequence ID" value="NZ_NEVQ01000012.1"/>
</dbReference>
<evidence type="ECO:0000259" key="7">
    <source>
        <dbReference type="Pfam" id="PF02631"/>
    </source>
</evidence>
<protein>
    <recommendedName>
        <fullName evidence="3 5">Regulatory protein RecX</fullName>
    </recommendedName>
</protein>
<evidence type="ECO:0000259" key="8">
    <source>
        <dbReference type="Pfam" id="PF21981"/>
    </source>
</evidence>
<dbReference type="AlphaFoldDB" id="A0A261U6P5"/>
<keyword evidence="10" id="KW-1185">Reference proteome</keyword>
<evidence type="ECO:0000256" key="4">
    <source>
        <dbReference type="ARBA" id="ARBA00022490"/>
    </source>
</evidence>
<evidence type="ECO:0000256" key="2">
    <source>
        <dbReference type="ARBA" id="ARBA00009695"/>
    </source>
</evidence>
<gene>
    <name evidence="5" type="primary">recX</name>
    <name evidence="9" type="ORF">CAL20_09520</name>
</gene>
<sequence>MNTSGAGRGGENRRALSAPEDDFETQGKPPARDDDFETRGKHEPRDDDAQTLGKPKPHGPSLKARAVGYLSRREYARNELARKLQPYAEDASDIEPVLDALEKEGWLSTERFAQSLVHRRAGRQGTARIVQELRQHGVAEDQVAQLRDDLRATEYQRAVEVWRKRFSAKPVDRSEYAKQARFLAGRGFAHDVIRRLLGDERDDD</sequence>
<evidence type="ECO:0000313" key="9">
    <source>
        <dbReference type="EMBL" id="OZI57608.1"/>
    </source>
</evidence>
<evidence type="ECO:0000256" key="6">
    <source>
        <dbReference type="SAM" id="MobiDB-lite"/>
    </source>
</evidence>
<dbReference type="Gene3D" id="1.10.10.10">
    <property type="entry name" value="Winged helix-like DNA-binding domain superfamily/Winged helix DNA-binding domain"/>
    <property type="match status" value="3"/>
</dbReference>
<dbReference type="EMBL" id="NEVQ01000012">
    <property type="protein sequence ID" value="OZI57608.1"/>
    <property type="molecule type" value="Genomic_DNA"/>
</dbReference>
<comment type="subcellular location">
    <subcellularLocation>
        <location evidence="1 5">Cytoplasm</location>
    </subcellularLocation>
</comment>
<feature type="domain" description="RecX second three-helical" evidence="7">
    <location>
        <begin position="110"/>
        <end position="145"/>
    </location>
</feature>
<proteinExistence type="inferred from homology"/>
<dbReference type="Pfam" id="PF02631">
    <property type="entry name" value="RecX_HTH2"/>
    <property type="match status" value="1"/>
</dbReference>
<dbReference type="InterPro" id="IPR003783">
    <property type="entry name" value="Regulatory_RecX"/>
</dbReference>
<evidence type="ECO:0000313" key="10">
    <source>
        <dbReference type="Proteomes" id="UP000216885"/>
    </source>
</evidence>
<keyword evidence="4 5" id="KW-0963">Cytoplasm</keyword>